<dbReference type="SFLD" id="SFLDG01135">
    <property type="entry name" value="C1.5.6:_HAD__Beta-PGM__Phospha"/>
    <property type="match status" value="1"/>
</dbReference>
<sequence>MSTEAVANTDLPTQAPKAILFDLDGTLLDTAADLGAALNHMLEQHQRPAVPDHEFRPLASHGANGLLQLGFGDHFHANKQSLREQFLTRYESNIATHTVLYKGTQELLSELSKRGIAVAIVTNKPTFLTKLLLPEFSLLAPIEVVVCGDTLNVAKPDPAPLMHAAQALSVAASDCWYVGDAERDIEAGRRAGMRTILAEYGYIHANDEPHKWQADHHISAPNELIKLLP</sequence>
<dbReference type="NCBIfam" id="TIGR01549">
    <property type="entry name" value="HAD-SF-IA-v1"/>
    <property type="match status" value="1"/>
</dbReference>
<reference evidence="6" key="1">
    <citation type="submission" date="2017-04" db="EMBL/GenBank/DDBJ databases">
        <authorList>
            <person name="Varghese N."/>
            <person name="Submissions S."/>
        </authorList>
    </citation>
    <scope>NUCLEOTIDE SEQUENCE [LARGE SCALE GENOMIC DNA]</scope>
</reference>
<dbReference type="PANTHER" id="PTHR43434:SF23">
    <property type="entry name" value="PHOSPHOGLYCOLATE PHOSPHATASE"/>
    <property type="match status" value="1"/>
</dbReference>
<dbReference type="SFLD" id="SFLDG01129">
    <property type="entry name" value="C1.5:_HAD__Beta-PGM__Phosphata"/>
    <property type="match status" value="1"/>
</dbReference>
<dbReference type="GO" id="GO:0008967">
    <property type="term" value="F:phosphoglycolate phosphatase activity"/>
    <property type="evidence" value="ECO:0007669"/>
    <property type="project" value="TreeGrafter"/>
</dbReference>
<dbReference type="Gene3D" id="1.10.150.240">
    <property type="entry name" value="Putative phosphatase, domain 2"/>
    <property type="match status" value="1"/>
</dbReference>
<dbReference type="PANTHER" id="PTHR43434">
    <property type="entry name" value="PHOSPHOGLYCOLATE PHOSPHATASE"/>
    <property type="match status" value="1"/>
</dbReference>
<dbReference type="InterPro" id="IPR023214">
    <property type="entry name" value="HAD_sf"/>
</dbReference>
<evidence type="ECO:0000256" key="2">
    <source>
        <dbReference type="ARBA" id="ARBA00022801"/>
    </source>
</evidence>
<dbReference type="InterPro" id="IPR006439">
    <property type="entry name" value="HAD-SF_hydro_IA"/>
</dbReference>
<dbReference type="Proteomes" id="UP000194450">
    <property type="component" value="Unassembled WGS sequence"/>
</dbReference>
<dbReference type="InterPro" id="IPR036412">
    <property type="entry name" value="HAD-like_sf"/>
</dbReference>
<accession>A0A1Y6ESY5</accession>
<dbReference type="SFLD" id="SFLDS00003">
    <property type="entry name" value="Haloacid_Dehalogenase"/>
    <property type="match status" value="1"/>
</dbReference>
<dbReference type="InterPro" id="IPR023198">
    <property type="entry name" value="PGP-like_dom2"/>
</dbReference>
<dbReference type="NCBIfam" id="TIGR01509">
    <property type="entry name" value="HAD-SF-IA-v3"/>
    <property type="match status" value="1"/>
</dbReference>
<keyword evidence="2" id="KW-0378">Hydrolase</keyword>
<dbReference type="GO" id="GO:0005829">
    <property type="term" value="C:cytosol"/>
    <property type="evidence" value="ECO:0007669"/>
    <property type="project" value="TreeGrafter"/>
</dbReference>
<dbReference type="RefSeq" id="WP_086434343.1">
    <property type="nucleotide sequence ID" value="NZ_FXWH01000001.1"/>
</dbReference>
<keyword evidence="4" id="KW-0119">Carbohydrate metabolism</keyword>
<proteinExistence type="predicted"/>
<organism evidence="5 6">
    <name type="scientific">Pseudidiomarina planktonica</name>
    <dbReference type="NCBI Taxonomy" id="1323738"/>
    <lineage>
        <taxon>Bacteria</taxon>
        <taxon>Pseudomonadati</taxon>
        <taxon>Pseudomonadota</taxon>
        <taxon>Gammaproteobacteria</taxon>
        <taxon>Alteromonadales</taxon>
        <taxon>Idiomarinaceae</taxon>
        <taxon>Pseudidiomarina</taxon>
    </lineage>
</organism>
<dbReference type="GO" id="GO:0046872">
    <property type="term" value="F:metal ion binding"/>
    <property type="evidence" value="ECO:0007669"/>
    <property type="project" value="UniProtKB-KW"/>
</dbReference>
<dbReference type="Pfam" id="PF13419">
    <property type="entry name" value="HAD_2"/>
    <property type="match status" value="1"/>
</dbReference>
<evidence type="ECO:0000313" key="6">
    <source>
        <dbReference type="Proteomes" id="UP000194450"/>
    </source>
</evidence>
<evidence type="ECO:0000313" key="5">
    <source>
        <dbReference type="EMBL" id="SMQ65339.1"/>
    </source>
</evidence>
<dbReference type="InterPro" id="IPR041492">
    <property type="entry name" value="HAD_2"/>
</dbReference>
<keyword evidence="3" id="KW-0460">Magnesium</keyword>
<evidence type="ECO:0000256" key="1">
    <source>
        <dbReference type="ARBA" id="ARBA00022723"/>
    </source>
</evidence>
<evidence type="ECO:0000256" key="4">
    <source>
        <dbReference type="ARBA" id="ARBA00023277"/>
    </source>
</evidence>
<keyword evidence="1" id="KW-0479">Metal-binding</keyword>
<dbReference type="GO" id="GO:0006281">
    <property type="term" value="P:DNA repair"/>
    <property type="evidence" value="ECO:0007669"/>
    <property type="project" value="TreeGrafter"/>
</dbReference>
<dbReference type="PRINTS" id="PR00413">
    <property type="entry name" value="HADHALOGNASE"/>
</dbReference>
<protein>
    <submittedName>
        <fullName evidence="5">Phosphoglycolate phosphatase</fullName>
    </submittedName>
</protein>
<evidence type="ECO:0000256" key="3">
    <source>
        <dbReference type="ARBA" id="ARBA00022842"/>
    </source>
</evidence>
<dbReference type="AlphaFoldDB" id="A0A1Y6ESY5"/>
<dbReference type="OrthoDB" id="9776368at2"/>
<name>A0A1Y6ESY5_9GAMM</name>
<keyword evidence="6" id="KW-1185">Reference proteome</keyword>
<dbReference type="InterPro" id="IPR050155">
    <property type="entry name" value="HAD-like_hydrolase_sf"/>
</dbReference>
<dbReference type="EMBL" id="FXWH01000001">
    <property type="protein sequence ID" value="SMQ65339.1"/>
    <property type="molecule type" value="Genomic_DNA"/>
</dbReference>
<dbReference type="SUPFAM" id="SSF56784">
    <property type="entry name" value="HAD-like"/>
    <property type="match status" value="1"/>
</dbReference>
<dbReference type="Gene3D" id="3.40.50.1000">
    <property type="entry name" value="HAD superfamily/HAD-like"/>
    <property type="match status" value="1"/>
</dbReference>
<gene>
    <name evidence="5" type="ORF">SAMN06297229_1243</name>
</gene>